<proteinExistence type="inferred from homology"/>
<dbReference type="InterPro" id="IPR036291">
    <property type="entry name" value="NAD(P)-bd_dom_sf"/>
</dbReference>
<name>A0A502DNH7_9BURK</name>
<evidence type="ECO:0000256" key="3">
    <source>
        <dbReference type="RuleBase" id="RU000363"/>
    </source>
</evidence>
<dbReference type="SUPFAM" id="SSF51735">
    <property type="entry name" value="NAD(P)-binding Rossmann-fold domains"/>
    <property type="match status" value="1"/>
</dbReference>
<reference evidence="4 5" key="1">
    <citation type="journal article" date="2019" name="Environ. Microbiol.">
        <title>Species interactions and distinct microbial communities in high Arctic permafrost affected cryosols are associated with the CH4 and CO2 gas fluxes.</title>
        <authorList>
            <person name="Altshuler I."/>
            <person name="Hamel J."/>
            <person name="Turney S."/>
            <person name="Magnuson E."/>
            <person name="Levesque R."/>
            <person name="Greer C."/>
            <person name="Whyte L.G."/>
        </authorList>
    </citation>
    <scope>NUCLEOTIDE SEQUENCE [LARGE SCALE GENOMIC DNA]</scope>
    <source>
        <strain evidence="4 5">S06.C</strain>
    </source>
</reference>
<gene>
    <name evidence="4" type="ORF">EAH82_16875</name>
</gene>
<dbReference type="CDD" id="cd05233">
    <property type="entry name" value="SDR_c"/>
    <property type="match status" value="1"/>
</dbReference>
<dbReference type="InterPro" id="IPR002347">
    <property type="entry name" value="SDR_fam"/>
</dbReference>
<dbReference type="Proteomes" id="UP000319212">
    <property type="component" value="Unassembled WGS sequence"/>
</dbReference>
<sequence>MFGRAGQSGQVMKSHSRSRKWPVGHLKYTPTLGFERRRRVGEHMRFTNQVAVVVGASEGIGKATVQRLLSEGAKVVALARDPVKLAALREAGSSPNAIVTLAGDATAPETGPLAIATALQAFGRLDILVNCVGGSTVIADPNLPIERTSDEDWDRMMAFNLQPMVRFTRAAVPVMKQQRSGSIVNLSSLAGHGRTGMTTVAYSAAKGAVMAFTARLARELAPWGITVNATAPGLTMSERIAAAAARWPQAQLAAAVGRIPLGRASTVDEQAGAICFLASRDAAYVTGVTLDVTGGA</sequence>
<evidence type="ECO:0000256" key="2">
    <source>
        <dbReference type="ARBA" id="ARBA00023002"/>
    </source>
</evidence>
<keyword evidence="2" id="KW-0560">Oxidoreductase</keyword>
<comment type="similarity">
    <text evidence="1 3">Belongs to the short-chain dehydrogenases/reductases (SDR) family.</text>
</comment>
<organism evidence="4 5">
    <name type="scientific">Variovorax guangxiensis</name>
    <dbReference type="NCBI Taxonomy" id="1775474"/>
    <lineage>
        <taxon>Bacteria</taxon>
        <taxon>Pseudomonadati</taxon>
        <taxon>Pseudomonadota</taxon>
        <taxon>Betaproteobacteria</taxon>
        <taxon>Burkholderiales</taxon>
        <taxon>Comamonadaceae</taxon>
        <taxon>Variovorax</taxon>
    </lineage>
</organism>
<dbReference type="Gene3D" id="3.40.50.720">
    <property type="entry name" value="NAD(P)-binding Rossmann-like Domain"/>
    <property type="match status" value="1"/>
</dbReference>
<dbReference type="PRINTS" id="PR00080">
    <property type="entry name" value="SDRFAMILY"/>
</dbReference>
<dbReference type="GO" id="GO:0016616">
    <property type="term" value="F:oxidoreductase activity, acting on the CH-OH group of donors, NAD or NADP as acceptor"/>
    <property type="evidence" value="ECO:0007669"/>
    <property type="project" value="TreeGrafter"/>
</dbReference>
<dbReference type="PANTHER" id="PTHR42760:SF133">
    <property type="entry name" value="3-OXOACYL-[ACYL-CARRIER-PROTEIN] REDUCTASE"/>
    <property type="match status" value="1"/>
</dbReference>
<dbReference type="EMBL" id="RCZI01000004">
    <property type="protein sequence ID" value="TPG26059.1"/>
    <property type="molecule type" value="Genomic_DNA"/>
</dbReference>
<evidence type="ECO:0000313" key="5">
    <source>
        <dbReference type="Proteomes" id="UP000319212"/>
    </source>
</evidence>
<comment type="caution">
    <text evidence="4">The sequence shown here is derived from an EMBL/GenBank/DDBJ whole genome shotgun (WGS) entry which is preliminary data.</text>
</comment>
<dbReference type="PANTHER" id="PTHR42760">
    <property type="entry name" value="SHORT-CHAIN DEHYDROGENASES/REDUCTASES FAMILY MEMBER"/>
    <property type="match status" value="1"/>
</dbReference>
<protein>
    <submittedName>
        <fullName evidence="4">SDR family oxidoreductase</fullName>
    </submittedName>
</protein>
<dbReference type="AlphaFoldDB" id="A0A502DNH7"/>
<dbReference type="Pfam" id="PF00106">
    <property type="entry name" value="adh_short"/>
    <property type="match status" value="1"/>
</dbReference>
<evidence type="ECO:0000256" key="1">
    <source>
        <dbReference type="ARBA" id="ARBA00006484"/>
    </source>
</evidence>
<accession>A0A502DNH7</accession>
<dbReference type="PRINTS" id="PR00081">
    <property type="entry name" value="GDHRDH"/>
</dbReference>
<dbReference type="FunFam" id="3.40.50.720:FF:000084">
    <property type="entry name" value="Short-chain dehydrogenase reductase"/>
    <property type="match status" value="1"/>
</dbReference>
<dbReference type="OrthoDB" id="9803333at2"/>
<evidence type="ECO:0000313" key="4">
    <source>
        <dbReference type="EMBL" id="TPG26059.1"/>
    </source>
</evidence>